<evidence type="ECO:0000256" key="10">
    <source>
        <dbReference type="ARBA" id="ARBA00022989"/>
    </source>
</evidence>
<dbReference type="GO" id="GO:0016020">
    <property type="term" value="C:membrane"/>
    <property type="evidence" value="ECO:0007669"/>
    <property type="project" value="UniProtKB-SubCell"/>
</dbReference>
<organism evidence="16 17">
    <name type="scientific">Acacia crassicarpa</name>
    <name type="common">northern wattle</name>
    <dbReference type="NCBI Taxonomy" id="499986"/>
    <lineage>
        <taxon>Eukaryota</taxon>
        <taxon>Viridiplantae</taxon>
        <taxon>Streptophyta</taxon>
        <taxon>Embryophyta</taxon>
        <taxon>Tracheophyta</taxon>
        <taxon>Spermatophyta</taxon>
        <taxon>Magnoliopsida</taxon>
        <taxon>eudicotyledons</taxon>
        <taxon>Gunneridae</taxon>
        <taxon>Pentapetalae</taxon>
        <taxon>rosids</taxon>
        <taxon>fabids</taxon>
        <taxon>Fabales</taxon>
        <taxon>Fabaceae</taxon>
        <taxon>Caesalpinioideae</taxon>
        <taxon>mimosoid clade</taxon>
        <taxon>Acacieae</taxon>
        <taxon>Acacia</taxon>
    </lineage>
</organism>
<protein>
    <recommendedName>
        <fullName evidence="15">Protein kinase domain-containing protein</fullName>
    </recommendedName>
</protein>
<keyword evidence="7" id="KW-0430">Lectin</keyword>
<dbReference type="InterPro" id="IPR001245">
    <property type="entry name" value="Ser-Thr/Tyr_kinase_cat_dom"/>
</dbReference>
<dbReference type="SUPFAM" id="SSF49899">
    <property type="entry name" value="Concanavalin A-like lectins/glucanases"/>
    <property type="match status" value="1"/>
</dbReference>
<keyword evidence="9" id="KW-0067">ATP-binding</keyword>
<evidence type="ECO:0000256" key="5">
    <source>
        <dbReference type="ARBA" id="ARBA00022692"/>
    </source>
</evidence>
<dbReference type="PROSITE" id="PS50011">
    <property type="entry name" value="PROTEIN_KINASE_DOM"/>
    <property type="match status" value="1"/>
</dbReference>
<dbReference type="EMBL" id="JAWXYG010000003">
    <property type="protein sequence ID" value="KAK4277667.1"/>
    <property type="molecule type" value="Genomic_DNA"/>
</dbReference>
<keyword evidence="10 13" id="KW-1133">Transmembrane helix</keyword>
<dbReference type="Pfam" id="PF00139">
    <property type="entry name" value="Lectin_legB"/>
    <property type="match status" value="1"/>
</dbReference>
<dbReference type="InterPro" id="IPR011009">
    <property type="entry name" value="Kinase-like_dom_sf"/>
</dbReference>
<keyword evidence="8" id="KW-0547">Nucleotide-binding</keyword>
<dbReference type="Gene3D" id="2.60.120.200">
    <property type="match status" value="1"/>
</dbReference>
<evidence type="ECO:0000256" key="11">
    <source>
        <dbReference type="ARBA" id="ARBA00023136"/>
    </source>
</evidence>
<evidence type="ECO:0000256" key="1">
    <source>
        <dbReference type="ARBA" id="ARBA00004479"/>
    </source>
</evidence>
<feature type="chain" id="PRO_5042122367" description="Protein kinase domain-containing protein" evidence="14">
    <location>
        <begin position="20"/>
        <end position="678"/>
    </location>
</feature>
<evidence type="ECO:0000256" key="14">
    <source>
        <dbReference type="SAM" id="SignalP"/>
    </source>
</evidence>
<evidence type="ECO:0000256" key="8">
    <source>
        <dbReference type="ARBA" id="ARBA00022741"/>
    </source>
</evidence>
<evidence type="ECO:0000256" key="2">
    <source>
        <dbReference type="ARBA" id="ARBA00007606"/>
    </source>
</evidence>
<dbReference type="Gene3D" id="3.30.200.20">
    <property type="entry name" value="Phosphorylase Kinase, domain 1"/>
    <property type="match status" value="1"/>
</dbReference>
<dbReference type="GO" id="GO:0004672">
    <property type="term" value="F:protein kinase activity"/>
    <property type="evidence" value="ECO:0007669"/>
    <property type="project" value="InterPro"/>
</dbReference>
<dbReference type="GO" id="GO:0005524">
    <property type="term" value="F:ATP binding"/>
    <property type="evidence" value="ECO:0007669"/>
    <property type="project" value="UniProtKB-KW"/>
</dbReference>
<evidence type="ECO:0000256" key="3">
    <source>
        <dbReference type="ARBA" id="ARBA00008536"/>
    </source>
</evidence>
<keyword evidence="12" id="KW-0675">Receptor</keyword>
<dbReference type="InterPro" id="IPR050528">
    <property type="entry name" value="L-type_Lectin-RKs"/>
</dbReference>
<comment type="similarity">
    <text evidence="4">In the C-terminal section; belongs to the protein kinase superfamily. Ser/Thr protein kinase family.</text>
</comment>
<dbReference type="GO" id="GO:0030246">
    <property type="term" value="F:carbohydrate binding"/>
    <property type="evidence" value="ECO:0007669"/>
    <property type="project" value="UniProtKB-KW"/>
</dbReference>
<proteinExistence type="inferred from homology"/>
<evidence type="ECO:0000259" key="15">
    <source>
        <dbReference type="PROSITE" id="PS50011"/>
    </source>
</evidence>
<dbReference type="SUPFAM" id="SSF56112">
    <property type="entry name" value="Protein kinase-like (PK-like)"/>
    <property type="match status" value="1"/>
</dbReference>
<evidence type="ECO:0000313" key="16">
    <source>
        <dbReference type="EMBL" id="KAK4277667.1"/>
    </source>
</evidence>
<dbReference type="GO" id="GO:0006952">
    <property type="term" value="P:defense response"/>
    <property type="evidence" value="ECO:0007669"/>
    <property type="project" value="UniProtKB-ARBA"/>
</dbReference>
<feature type="transmembrane region" description="Helical" evidence="13">
    <location>
        <begin position="323"/>
        <end position="343"/>
    </location>
</feature>
<evidence type="ECO:0000256" key="7">
    <source>
        <dbReference type="ARBA" id="ARBA00022734"/>
    </source>
</evidence>
<keyword evidence="6 14" id="KW-0732">Signal</keyword>
<dbReference type="AlphaFoldDB" id="A0AAE1K082"/>
<evidence type="ECO:0000256" key="6">
    <source>
        <dbReference type="ARBA" id="ARBA00022729"/>
    </source>
</evidence>
<dbReference type="FunFam" id="2.60.120.200:FF:000357">
    <property type="entry name" value="Putative L-type lectin-domain containing receptor kinase S.7 isoform A"/>
    <property type="match status" value="1"/>
</dbReference>
<comment type="similarity">
    <text evidence="2">Belongs to the leguminous lectin family.</text>
</comment>
<dbReference type="InterPro" id="IPR013320">
    <property type="entry name" value="ConA-like_dom_sf"/>
</dbReference>
<name>A0AAE1K082_9FABA</name>
<feature type="signal peptide" evidence="14">
    <location>
        <begin position="1"/>
        <end position="19"/>
    </location>
</feature>
<dbReference type="InterPro" id="IPR000719">
    <property type="entry name" value="Prot_kinase_dom"/>
</dbReference>
<dbReference type="GO" id="GO:0051707">
    <property type="term" value="P:response to other organism"/>
    <property type="evidence" value="ECO:0007669"/>
    <property type="project" value="UniProtKB-ARBA"/>
</dbReference>
<evidence type="ECO:0000256" key="4">
    <source>
        <dbReference type="ARBA" id="ARBA00010217"/>
    </source>
</evidence>
<reference evidence="16" key="1">
    <citation type="submission" date="2023-10" db="EMBL/GenBank/DDBJ databases">
        <title>Chromosome-level genome of the transformable northern wattle, Acacia crassicarpa.</title>
        <authorList>
            <person name="Massaro I."/>
            <person name="Sinha N.R."/>
            <person name="Poethig S."/>
            <person name="Leichty A.R."/>
        </authorList>
    </citation>
    <scope>NUCLEOTIDE SEQUENCE</scope>
    <source>
        <strain evidence="16">Acra3RX</strain>
        <tissue evidence="16">Leaf</tissue>
    </source>
</reference>
<dbReference type="CDD" id="cd06899">
    <property type="entry name" value="lectin_legume_LecRK_Arcelin_ConA"/>
    <property type="match status" value="1"/>
</dbReference>
<dbReference type="InterPro" id="IPR001220">
    <property type="entry name" value="Legume_lectin_dom"/>
</dbReference>
<comment type="similarity">
    <text evidence="3">In the N-terminal section; belongs to the leguminous lectin family.</text>
</comment>
<evidence type="ECO:0000256" key="9">
    <source>
        <dbReference type="ARBA" id="ARBA00022840"/>
    </source>
</evidence>
<dbReference type="Gene3D" id="1.10.510.10">
    <property type="entry name" value="Transferase(Phosphotransferase) domain 1"/>
    <property type="match status" value="1"/>
</dbReference>
<keyword evidence="5 13" id="KW-0812">Transmembrane</keyword>
<evidence type="ECO:0000313" key="17">
    <source>
        <dbReference type="Proteomes" id="UP001293593"/>
    </source>
</evidence>
<feature type="domain" description="Protein kinase" evidence="15">
    <location>
        <begin position="377"/>
        <end position="634"/>
    </location>
</feature>
<sequence length="678" mass="76137">MASFYFIFFVFTLLASITAHPVIAYSSSAINVTKHFYFSDFTISNNSRILHDLKLLGSAKFSEENGALQIPDQSSDIRHQAGRGIYAFPIRLLDPETQTPASFQTTFSFQFINHSNSQQNNDDSSYGGSGFTFIIVPDEFTVGRSGPWLAMLNDACQDNYKAVAIEFDTRMNPEFGDPNDNHIGINLGTILSSKTINVSDVGVNLKDGFVHRAWITYDGPGKRMDIRLGSANQEDYYPSKPIFSESVDLSPFLNEYMFVGFSASTGNHTQIHNILSWNFTSTSQASLRFPSSDTCEGKISLQNPTATPRTKNGGSKFEPSRSFLIFVSVVAFVLALVLGFYSYSKLKRNAEKSIFPSPPNKPRRFTLSEISSATRSFNEIDVLGSDSRGVYYCGKLPNGVRVAVKRFSSQFLGSYGSDHKKRLLKEIKSISQFRHPNLTPIRGWCQDRHETMVVYDFFPNGSLEKWLFEDNVLPWTRRLKIIKDVADGLCFLHSKQLAHKNLKCSSVFLDVNYRAILGDFGFVLLESESRQFESTVCRGVDVFEFGVLVLEVIAGRRRAEEEENVKPEAKNLLDYAWNLHEIDEKVKVLDRRMGSLINLEQANRVLEIGLLCTLNENKGRPSMEQVIGFLNMEIPIPKLPTTRPVALFPYSSTNAGLCNTYSCTTLKISNDIRGAFTG</sequence>
<keyword evidence="11 13" id="KW-0472">Membrane</keyword>
<evidence type="ECO:0000256" key="12">
    <source>
        <dbReference type="ARBA" id="ARBA00023170"/>
    </source>
</evidence>
<keyword evidence="17" id="KW-1185">Reference proteome</keyword>
<evidence type="ECO:0000256" key="13">
    <source>
        <dbReference type="SAM" id="Phobius"/>
    </source>
</evidence>
<dbReference type="Pfam" id="PF07714">
    <property type="entry name" value="PK_Tyr_Ser-Thr"/>
    <property type="match status" value="1"/>
</dbReference>
<accession>A0AAE1K082</accession>
<dbReference type="Proteomes" id="UP001293593">
    <property type="component" value="Unassembled WGS sequence"/>
</dbReference>
<gene>
    <name evidence="16" type="ORF">QN277_015628</name>
</gene>
<dbReference type="PANTHER" id="PTHR27007">
    <property type="match status" value="1"/>
</dbReference>
<comment type="caution">
    <text evidence="16">The sequence shown here is derived from an EMBL/GenBank/DDBJ whole genome shotgun (WGS) entry which is preliminary data.</text>
</comment>
<comment type="subcellular location">
    <subcellularLocation>
        <location evidence="1">Membrane</location>
        <topology evidence="1">Single-pass type I membrane protein</topology>
    </subcellularLocation>
</comment>